<dbReference type="Pfam" id="PF00092">
    <property type="entry name" value="VWA"/>
    <property type="match status" value="1"/>
</dbReference>
<dbReference type="SMART" id="SM00247">
    <property type="entry name" value="XTALbg"/>
    <property type="match status" value="1"/>
</dbReference>
<dbReference type="GO" id="GO:0005581">
    <property type="term" value="C:collagen trimer"/>
    <property type="evidence" value="ECO:0007669"/>
    <property type="project" value="UniProtKB-KW"/>
</dbReference>
<evidence type="ECO:0000256" key="6">
    <source>
        <dbReference type="ARBA" id="ARBA00022737"/>
    </source>
</evidence>
<feature type="region of interest" description="Disordered" evidence="9">
    <location>
        <begin position="1"/>
        <end position="20"/>
    </location>
</feature>
<dbReference type="AlphaFoldDB" id="A0A6P4ZF38"/>
<dbReference type="PANTHER" id="PTHR24020:SF87">
    <property type="entry name" value="COLLAGEN ALPHA-1(VI) CHAIN-LIKE"/>
    <property type="match status" value="1"/>
</dbReference>
<reference evidence="13" key="1">
    <citation type="submission" date="2025-08" db="UniProtKB">
        <authorList>
            <consortium name="RefSeq"/>
        </authorList>
    </citation>
    <scope>IDENTIFICATION</scope>
    <source>
        <tissue evidence="13">Gonad</tissue>
    </source>
</reference>
<dbReference type="SMART" id="SM00327">
    <property type="entry name" value="VWA"/>
    <property type="match status" value="1"/>
</dbReference>
<evidence type="ECO:0000313" key="12">
    <source>
        <dbReference type="Proteomes" id="UP000515135"/>
    </source>
</evidence>
<dbReference type="Gene3D" id="2.60.20.10">
    <property type="entry name" value="Crystallins"/>
    <property type="match status" value="1"/>
</dbReference>
<evidence type="ECO:0000256" key="1">
    <source>
        <dbReference type="ARBA" id="ARBA00004498"/>
    </source>
</evidence>
<name>A0A6P4ZF38_BRABE</name>
<dbReference type="Proteomes" id="UP000515135">
    <property type="component" value="Unplaced"/>
</dbReference>
<protein>
    <submittedName>
        <fullName evidence="13">Collagen alpha-4(VI) chain-like</fullName>
    </submittedName>
</protein>
<evidence type="ECO:0000256" key="5">
    <source>
        <dbReference type="ARBA" id="ARBA00022729"/>
    </source>
</evidence>
<keyword evidence="3" id="KW-0964">Secreted</keyword>
<dbReference type="InterPro" id="IPR002035">
    <property type="entry name" value="VWF_A"/>
</dbReference>
<dbReference type="InterPro" id="IPR050525">
    <property type="entry name" value="ECM_Assembly_Org"/>
</dbReference>
<evidence type="ECO:0000256" key="8">
    <source>
        <dbReference type="ARBA" id="ARBA00023119"/>
    </source>
</evidence>
<keyword evidence="8" id="KW-0176">Collagen</keyword>
<evidence type="ECO:0000256" key="2">
    <source>
        <dbReference type="ARBA" id="ARBA00009646"/>
    </source>
</evidence>
<organism evidence="12 13">
    <name type="scientific">Branchiostoma belcheri</name>
    <name type="common">Amphioxus</name>
    <dbReference type="NCBI Taxonomy" id="7741"/>
    <lineage>
        <taxon>Eukaryota</taxon>
        <taxon>Metazoa</taxon>
        <taxon>Chordata</taxon>
        <taxon>Cephalochordata</taxon>
        <taxon>Leptocardii</taxon>
        <taxon>Amphioxiformes</taxon>
        <taxon>Branchiostomatidae</taxon>
        <taxon>Branchiostoma</taxon>
    </lineage>
</organism>
<feature type="domain" description="VWFA" evidence="10">
    <location>
        <begin position="144"/>
        <end position="310"/>
    </location>
</feature>
<dbReference type="GO" id="GO:0007155">
    <property type="term" value="P:cell adhesion"/>
    <property type="evidence" value="ECO:0007669"/>
    <property type="project" value="UniProtKB-KW"/>
</dbReference>
<dbReference type="Gene3D" id="3.40.50.410">
    <property type="entry name" value="von Willebrand factor, type A domain"/>
    <property type="match status" value="1"/>
</dbReference>
<dbReference type="Pfam" id="PF00030">
    <property type="entry name" value="Crystall"/>
    <property type="match status" value="1"/>
</dbReference>
<proteinExistence type="inferred from homology"/>
<sequence length="360" mass="39645">MSFYDGTDSSGKENKIEATGDTLEVPEVPKGVSSIFVDEGKWIVYPQPNFTGGSFLLKPGEYKDPGEMEKMAQALIAGQKWSGQCRSFRQVAEGSMMLFDQDNFCGKRLFTKKAKDNFTYFDTKSMIIEPDTNTKKARKHPQVDLVFVLDGSASIGTDNFAKVKQFAVNVSRGLHIGPTTTRIGVVQYSEVVTLEFKLATHADKGSVERAINNVQYQKGSRTMTGKALQSVHAEMDWREPPTKRVVILLTDGESHDPVDNPAKALRQDGFVVYAVGVGPTPNDLTPMVSDQGKVTSLKDFDKLEKEIGELSEGVSRGAEWAVYSLEGFKGKEWQAFPGFYTSADLEKNLGGRVGSAKRIV</sequence>
<dbReference type="PROSITE" id="PS50915">
    <property type="entry name" value="CRYSTALLIN_BETA_GAMMA"/>
    <property type="match status" value="1"/>
</dbReference>
<dbReference type="OrthoDB" id="10256829at2759"/>
<dbReference type="SUPFAM" id="SSF53300">
    <property type="entry name" value="vWA-like"/>
    <property type="match status" value="1"/>
</dbReference>
<dbReference type="RefSeq" id="XP_019628301.1">
    <property type="nucleotide sequence ID" value="XM_019772742.1"/>
</dbReference>
<dbReference type="FunFam" id="3.40.50.410:FF:000003">
    <property type="entry name" value="Collagen type VI alpha 3 chain"/>
    <property type="match status" value="1"/>
</dbReference>
<accession>A0A6P4ZF38</accession>
<evidence type="ECO:0000256" key="3">
    <source>
        <dbReference type="ARBA" id="ARBA00022525"/>
    </source>
</evidence>
<keyword evidence="12" id="KW-1185">Reference proteome</keyword>
<gene>
    <name evidence="13" type="primary">LOC109472877</name>
</gene>
<dbReference type="GeneID" id="109472877"/>
<dbReference type="SUPFAM" id="SSF49695">
    <property type="entry name" value="gamma-Crystallin-like"/>
    <property type="match status" value="1"/>
</dbReference>
<comment type="similarity">
    <text evidence="2">Belongs to the beta/gamma-crystallin family.</text>
</comment>
<evidence type="ECO:0000259" key="10">
    <source>
        <dbReference type="PROSITE" id="PS50234"/>
    </source>
</evidence>
<keyword evidence="6" id="KW-0677">Repeat</keyword>
<dbReference type="KEGG" id="bbel:109472877"/>
<evidence type="ECO:0000256" key="9">
    <source>
        <dbReference type="SAM" id="MobiDB-lite"/>
    </source>
</evidence>
<dbReference type="PRINTS" id="PR00453">
    <property type="entry name" value="VWFADOMAIN"/>
</dbReference>
<keyword evidence="5" id="KW-0732">Signal</keyword>
<evidence type="ECO:0000256" key="7">
    <source>
        <dbReference type="ARBA" id="ARBA00022889"/>
    </source>
</evidence>
<dbReference type="InterPro" id="IPR001064">
    <property type="entry name" value="Beta/gamma_crystallin"/>
</dbReference>
<evidence type="ECO:0000256" key="4">
    <source>
        <dbReference type="ARBA" id="ARBA00022530"/>
    </source>
</evidence>
<feature type="domain" description="Beta/gamma crystallin 'Greek key'" evidence="11">
    <location>
        <begin position="40"/>
        <end position="92"/>
    </location>
</feature>
<dbReference type="InterPro" id="IPR036465">
    <property type="entry name" value="vWFA_dom_sf"/>
</dbReference>
<dbReference type="InterPro" id="IPR011024">
    <property type="entry name" value="G_crystallin-like"/>
</dbReference>
<keyword evidence="4" id="KW-0272">Extracellular matrix</keyword>
<dbReference type="CDD" id="cd01450">
    <property type="entry name" value="vWFA_subfamily_ECM"/>
    <property type="match status" value="1"/>
</dbReference>
<evidence type="ECO:0000259" key="11">
    <source>
        <dbReference type="PROSITE" id="PS50915"/>
    </source>
</evidence>
<keyword evidence="7" id="KW-0130">Cell adhesion</keyword>
<comment type="subcellular location">
    <subcellularLocation>
        <location evidence="1">Secreted</location>
        <location evidence="1">Extracellular space</location>
        <location evidence="1">Extracellular matrix</location>
    </subcellularLocation>
</comment>
<dbReference type="PROSITE" id="PS50234">
    <property type="entry name" value="VWFA"/>
    <property type="match status" value="1"/>
</dbReference>
<dbReference type="PANTHER" id="PTHR24020">
    <property type="entry name" value="COLLAGEN ALPHA"/>
    <property type="match status" value="1"/>
</dbReference>
<evidence type="ECO:0000313" key="13">
    <source>
        <dbReference type="RefSeq" id="XP_019628301.1"/>
    </source>
</evidence>